<name>A0A7V8V499_9BACT</name>
<feature type="compositionally biased region" description="Acidic residues" evidence="1">
    <location>
        <begin position="67"/>
        <end position="76"/>
    </location>
</feature>
<feature type="compositionally biased region" description="Basic residues" evidence="1">
    <location>
        <begin position="104"/>
        <end position="116"/>
    </location>
</feature>
<evidence type="ECO:0000313" key="3">
    <source>
        <dbReference type="Proteomes" id="UP000551616"/>
    </source>
</evidence>
<evidence type="ECO:0000256" key="1">
    <source>
        <dbReference type="SAM" id="MobiDB-lite"/>
    </source>
</evidence>
<proteinExistence type="predicted"/>
<dbReference type="Proteomes" id="UP000551616">
    <property type="component" value="Unassembled WGS sequence"/>
</dbReference>
<accession>A0A7V8V499</accession>
<dbReference type="AlphaFoldDB" id="A0A7V8V499"/>
<sequence length="144" mass="16116">MTLPFESNIAMSNSIKTPIQTNPACANTSSATSIADRMKALYRQLQEELRLKQLEIDRLQRELDAREAEDDPDEESLPPAKPNTNPRAPTLRRRSRLQAQKAPVRQRTRQTNRRAKIGSAQPGTTHAGDGKEPGQHNTQERGPP</sequence>
<dbReference type="EMBL" id="JABRWO010000004">
    <property type="protein sequence ID" value="MBA2114663.1"/>
    <property type="molecule type" value="Genomic_DNA"/>
</dbReference>
<feature type="region of interest" description="Disordered" evidence="1">
    <location>
        <begin position="62"/>
        <end position="144"/>
    </location>
</feature>
<gene>
    <name evidence="2" type="ORF">HOV93_18290</name>
</gene>
<evidence type="ECO:0000313" key="2">
    <source>
        <dbReference type="EMBL" id="MBA2114663.1"/>
    </source>
</evidence>
<protein>
    <submittedName>
        <fullName evidence="2">Uncharacterized protein</fullName>
    </submittedName>
</protein>
<keyword evidence="3" id="KW-1185">Reference proteome</keyword>
<reference evidence="2 3" key="1">
    <citation type="submission" date="2020-05" db="EMBL/GenBank/DDBJ databases">
        <title>Bremerella alba sp. nov., a novel planctomycete isolated from the surface of the macroalga Fucus spiralis.</title>
        <authorList>
            <person name="Godinho O."/>
            <person name="Botelho R."/>
            <person name="Albuquerque L."/>
            <person name="Wiegand S."/>
            <person name="Da Costa M.S."/>
            <person name="Lobo-Da-Cunha A."/>
            <person name="Jogler C."/>
            <person name="Lage O.M."/>
        </authorList>
    </citation>
    <scope>NUCLEOTIDE SEQUENCE [LARGE SCALE GENOMIC DNA]</scope>
    <source>
        <strain evidence="2 3">FF15</strain>
    </source>
</reference>
<comment type="caution">
    <text evidence="2">The sequence shown here is derived from an EMBL/GenBank/DDBJ whole genome shotgun (WGS) entry which is preliminary data.</text>
</comment>
<organism evidence="2 3">
    <name type="scientific">Bremerella alba</name>
    <dbReference type="NCBI Taxonomy" id="980252"/>
    <lineage>
        <taxon>Bacteria</taxon>
        <taxon>Pseudomonadati</taxon>
        <taxon>Planctomycetota</taxon>
        <taxon>Planctomycetia</taxon>
        <taxon>Pirellulales</taxon>
        <taxon>Pirellulaceae</taxon>
        <taxon>Bremerella</taxon>
    </lineage>
</organism>